<gene>
    <name evidence="3" type="ORF">CDD81_2551</name>
</gene>
<feature type="region of interest" description="Disordered" evidence="1">
    <location>
        <begin position="63"/>
        <end position="84"/>
    </location>
</feature>
<evidence type="ECO:0000313" key="4">
    <source>
        <dbReference type="Proteomes" id="UP000226192"/>
    </source>
</evidence>
<evidence type="ECO:0000313" key="3">
    <source>
        <dbReference type="EMBL" id="PHH59812.1"/>
    </source>
</evidence>
<dbReference type="PANTHER" id="PTHR47551:SF1">
    <property type="entry name" value="TUBULIN--TYROSINE LIGASE PBY1-RELATED"/>
    <property type="match status" value="1"/>
</dbReference>
<dbReference type="Pfam" id="PF03133">
    <property type="entry name" value="TTL"/>
    <property type="match status" value="1"/>
</dbReference>
<dbReference type="Proteomes" id="UP000226192">
    <property type="component" value="Unassembled WGS sequence"/>
</dbReference>
<evidence type="ECO:0000256" key="1">
    <source>
        <dbReference type="SAM" id="MobiDB-lite"/>
    </source>
</evidence>
<dbReference type="Gene3D" id="3.30.470.20">
    <property type="entry name" value="ATP-grasp fold, B domain"/>
    <property type="match status" value="1"/>
</dbReference>
<dbReference type="GO" id="GO:0016787">
    <property type="term" value="F:hydrolase activity"/>
    <property type="evidence" value="ECO:0007669"/>
    <property type="project" value="InterPro"/>
</dbReference>
<evidence type="ECO:0000259" key="2">
    <source>
        <dbReference type="Pfam" id="PF01975"/>
    </source>
</evidence>
<dbReference type="PROSITE" id="PS51221">
    <property type="entry name" value="TTL"/>
    <property type="match status" value="1"/>
</dbReference>
<reference evidence="3 4" key="1">
    <citation type="submission" date="2017-06" db="EMBL/GenBank/DDBJ databases">
        <title>Ant-infecting Ophiocordyceps genomes reveal a high diversity of potential behavioral manipulation genes and a possible major role for enterotoxins.</title>
        <authorList>
            <person name="De Bekker C."/>
            <person name="Evans H.C."/>
            <person name="Brachmann A."/>
            <person name="Hughes D.P."/>
        </authorList>
    </citation>
    <scope>NUCLEOTIDE SEQUENCE [LARGE SCALE GENOMIC DNA]</scope>
    <source>
        <strain evidence="3 4">Map64</strain>
    </source>
</reference>
<dbReference type="Pfam" id="PF01975">
    <property type="entry name" value="SurE"/>
    <property type="match status" value="1"/>
</dbReference>
<proteinExistence type="predicted"/>
<sequence length="753" mass="83191">MHILVTNDDGPPSSESSPYVHCLVRHLQRAGHEVSVCLPHTQRSWIGKAHMIGQTLKPLYYRPGSDVHGETTEGTTHHRPSPTGDVEEWVLIDGTPASCVQIGLFHFFQDRGPIDLVLSGPNYGRNTSSVFALSSGTVGAALEAAICRRRSIALSFAFFSRNHDPVVIEAACRHSIRVIDALCRRWPSDGSVDLYSVNVPLVEDVESRRTLYTDMLQNYWRGDSCFQEIDGETGDATQEEARIREGPAGEAQGARPAGGNGLNGPRAGHTHKHFKWAPRLTDVFQSVQESAPGNDGRTVMDGDTSVTPLKCNFAQAQGAFSRQELELSLDGDVASAAPKAQEAIDAVVAYDDGYVEPLVVSAFKSLIPAKLLNLTCHLPKQAYSPAPGSKSVHVVPYEVLDFEAAAAHPQTLLINSYMIRKALIRKHFLSATVDHWVAKKPDSCLARHVKRSEAFELDYAEFLDDALIEAFDLREGMQRNMETGGSPEQREWWILKPGMSDRGQGIRLFSSMDELQAIFDEWEEERPDSDGEQDEQEGGDYITTSHLRHFVAQPYIHPPLLLPSDPRKFHIRTYVLATGSLSVHVFRPMLALFAAKPYVAPWEHEAVDLDSHLTNTCLQGSSSGAKDSVAQFWDLGLPQATLESIFHEICTITGELFEAAARAMPVHFQTLPNAFEVFGLDFLVDGGKRTWLLEVNAFPDFRQTGAQLSGLVERFWKGVVREAVLPFCGIEGGRGDGDMVLVKRMDLGRRQGG</sequence>
<protein>
    <recommendedName>
        <fullName evidence="2">Survival protein SurE-like phosphatase/nucleotidase domain-containing protein</fullName>
    </recommendedName>
</protein>
<dbReference type="InterPro" id="IPR002828">
    <property type="entry name" value="SurE-like_Pase/nucleotidase"/>
</dbReference>
<dbReference type="InterPro" id="IPR036523">
    <property type="entry name" value="SurE-like_sf"/>
</dbReference>
<dbReference type="EMBL" id="NJET01000180">
    <property type="protein sequence ID" value="PHH59812.1"/>
    <property type="molecule type" value="Genomic_DNA"/>
</dbReference>
<keyword evidence="4" id="KW-1185">Reference proteome</keyword>
<dbReference type="SUPFAM" id="SSF56059">
    <property type="entry name" value="Glutathione synthetase ATP-binding domain-like"/>
    <property type="match status" value="1"/>
</dbReference>
<dbReference type="SUPFAM" id="SSF64167">
    <property type="entry name" value="SurE-like"/>
    <property type="match status" value="1"/>
</dbReference>
<accession>A0A2C5XXY7</accession>
<dbReference type="InterPro" id="IPR027746">
    <property type="entry name" value="TTL"/>
</dbReference>
<dbReference type="STRING" id="1399860.A0A2C5XXY7"/>
<dbReference type="GO" id="GO:0000932">
    <property type="term" value="C:P-body"/>
    <property type="evidence" value="ECO:0007669"/>
    <property type="project" value="TreeGrafter"/>
</dbReference>
<dbReference type="InterPro" id="IPR004344">
    <property type="entry name" value="TTL/TTLL_fam"/>
</dbReference>
<dbReference type="Gene3D" id="3.40.1210.10">
    <property type="entry name" value="Survival protein SurE-like phosphatase/nucleotidase"/>
    <property type="match status" value="1"/>
</dbReference>
<organism evidence="3 4">
    <name type="scientific">Ophiocordyceps australis</name>
    <dbReference type="NCBI Taxonomy" id="1399860"/>
    <lineage>
        <taxon>Eukaryota</taxon>
        <taxon>Fungi</taxon>
        <taxon>Dikarya</taxon>
        <taxon>Ascomycota</taxon>
        <taxon>Pezizomycotina</taxon>
        <taxon>Sordariomycetes</taxon>
        <taxon>Hypocreomycetidae</taxon>
        <taxon>Hypocreales</taxon>
        <taxon>Ophiocordycipitaceae</taxon>
        <taxon>Ophiocordyceps</taxon>
    </lineage>
</organism>
<dbReference type="PANTHER" id="PTHR47551">
    <property type="entry name" value="TUBULIN--TYROSINE LIGASE PBY1-RELATED"/>
    <property type="match status" value="1"/>
</dbReference>
<comment type="caution">
    <text evidence="3">The sequence shown here is derived from an EMBL/GenBank/DDBJ whole genome shotgun (WGS) entry which is preliminary data.</text>
</comment>
<dbReference type="NCBIfam" id="TIGR00087">
    <property type="entry name" value="surE"/>
    <property type="match status" value="1"/>
</dbReference>
<feature type="region of interest" description="Disordered" evidence="1">
    <location>
        <begin position="246"/>
        <end position="270"/>
    </location>
</feature>
<dbReference type="AlphaFoldDB" id="A0A2C5XXY7"/>
<dbReference type="OrthoDB" id="202825at2759"/>
<feature type="domain" description="Survival protein SurE-like phosphatase/nucleotidase" evidence="2">
    <location>
        <begin position="3"/>
        <end position="221"/>
    </location>
</feature>
<name>A0A2C5XXY7_9HYPO</name>